<dbReference type="Proteomes" id="UP001556367">
    <property type="component" value="Unassembled WGS sequence"/>
</dbReference>
<keyword evidence="2" id="KW-1185">Reference proteome</keyword>
<gene>
    <name evidence="1" type="ORF">HGRIS_008083</name>
</gene>
<comment type="caution">
    <text evidence="1">The sequence shown here is derived from an EMBL/GenBank/DDBJ whole genome shotgun (WGS) entry which is preliminary data.</text>
</comment>
<protein>
    <submittedName>
        <fullName evidence="1">Uncharacterized protein</fullName>
    </submittedName>
</protein>
<name>A0ABR3J8A0_9AGAR</name>
<proteinExistence type="predicted"/>
<organism evidence="1 2">
    <name type="scientific">Hohenbuehelia grisea</name>
    <dbReference type="NCBI Taxonomy" id="104357"/>
    <lineage>
        <taxon>Eukaryota</taxon>
        <taxon>Fungi</taxon>
        <taxon>Dikarya</taxon>
        <taxon>Basidiomycota</taxon>
        <taxon>Agaricomycotina</taxon>
        <taxon>Agaricomycetes</taxon>
        <taxon>Agaricomycetidae</taxon>
        <taxon>Agaricales</taxon>
        <taxon>Pleurotineae</taxon>
        <taxon>Pleurotaceae</taxon>
        <taxon>Hohenbuehelia</taxon>
    </lineage>
</organism>
<evidence type="ECO:0000313" key="2">
    <source>
        <dbReference type="Proteomes" id="UP001556367"/>
    </source>
</evidence>
<sequence length="141" mass="15896">MPASRLPRHLLILYNLHPQLNASLKKPHCCGNQHEIFHRDANDLQQREQSRSHTSSMTARSNTFTLNQFGYIRDGTRIVCGRLSCTSLFLSTFDFGTTMLQLGLGRTVCDAQPASRRSPWRKSTHEESARCAPAILAVVRS</sequence>
<dbReference type="EMBL" id="JASNQZ010000011">
    <property type="protein sequence ID" value="KAL0951385.1"/>
    <property type="molecule type" value="Genomic_DNA"/>
</dbReference>
<accession>A0ABR3J8A0</accession>
<reference evidence="2" key="1">
    <citation type="submission" date="2024-06" db="EMBL/GenBank/DDBJ databases">
        <title>Multi-omics analyses provide insights into the biosynthesis of the anticancer antibiotic pleurotin in Hohenbuehelia grisea.</title>
        <authorList>
            <person name="Weaver J.A."/>
            <person name="Alberti F."/>
        </authorList>
    </citation>
    <scope>NUCLEOTIDE SEQUENCE [LARGE SCALE GENOMIC DNA]</scope>
    <source>
        <strain evidence="2">T-177</strain>
    </source>
</reference>
<evidence type="ECO:0000313" key="1">
    <source>
        <dbReference type="EMBL" id="KAL0951385.1"/>
    </source>
</evidence>